<dbReference type="AlphaFoldDB" id="A0AAD1S3K8"/>
<dbReference type="Pfam" id="PF07534">
    <property type="entry name" value="TLD"/>
    <property type="match status" value="2"/>
</dbReference>
<evidence type="ECO:0000256" key="5">
    <source>
        <dbReference type="ARBA" id="ARBA00023018"/>
    </source>
</evidence>
<feature type="region of interest" description="Disordered" evidence="10">
    <location>
        <begin position="508"/>
        <end position="546"/>
    </location>
</feature>
<keyword evidence="7" id="KW-0968">Cytoplasmic vesicle</keyword>
<evidence type="ECO:0000256" key="2">
    <source>
        <dbReference type="ARBA" id="ARBA00004184"/>
    </source>
</evidence>
<dbReference type="InterPro" id="IPR035969">
    <property type="entry name" value="Rab-GAP_TBC_sf"/>
</dbReference>
<feature type="domain" description="TLDc" evidence="11">
    <location>
        <begin position="397"/>
        <end position="640"/>
    </location>
</feature>
<protein>
    <recommendedName>
        <fullName evidence="4">TBC1 domain family member 24</fullName>
    </recommendedName>
</protein>
<dbReference type="SUPFAM" id="SSF47923">
    <property type="entry name" value="Ypt/Rab-GAP domain of gyp1p"/>
    <property type="match status" value="1"/>
</dbReference>
<evidence type="ECO:0000256" key="9">
    <source>
        <dbReference type="ARBA" id="ARBA00046245"/>
    </source>
</evidence>
<comment type="function">
    <text evidence="9">May act as a GTPase-activating protein for Rab family protein(s). Involved in neuronal projections development, probably through a negative modulation of ARF6 function. Involved in the regulation of synaptic vesicle trafficking.</text>
</comment>
<dbReference type="GO" id="GO:0030659">
    <property type="term" value="C:cytoplasmic vesicle membrane"/>
    <property type="evidence" value="ECO:0007669"/>
    <property type="project" value="UniProtKB-SubCell"/>
</dbReference>
<proteinExistence type="predicted"/>
<evidence type="ECO:0000259" key="11">
    <source>
        <dbReference type="PROSITE" id="PS51886"/>
    </source>
</evidence>
<evidence type="ECO:0000313" key="13">
    <source>
        <dbReference type="Proteomes" id="UP001295444"/>
    </source>
</evidence>
<feature type="compositionally biased region" description="Low complexity" evidence="10">
    <location>
        <begin position="520"/>
        <end position="546"/>
    </location>
</feature>
<gene>
    <name evidence="12" type="ORF">PECUL_23A009138</name>
</gene>
<dbReference type="GO" id="GO:0045202">
    <property type="term" value="C:synapse"/>
    <property type="evidence" value="ECO:0007669"/>
    <property type="project" value="UniProtKB-SubCell"/>
</dbReference>
<dbReference type="Proteomes" id="UP001295444">
    <property type="component" value="Chromosome 05"/>
</dbReference>
<keyword evidence="13" id="KW-1185">Reference proteome</keyword>
<evidence type="ECO:0000256" key="6">
    <source>
        <dbReference type="ARBA" id="ARBA00023136"/>
    </source>
</evidence>
<sequence>MGYKQAVLYNINVLKERHFTSTSLGPKESTTGQDSSGTNQEMSSDLPLIIVPEEEDDLDINATSYADCGHFVDWDRYPTLNEDRCTLSVEIPQSVKELKRMAREGQWANKRSLRAEAYNQIIKSIRCRLFTPDATVYHDVSERLFAHGGVHDHPMPDFLEGCLMPVYCLNARGETAVKKILICIGNQYPDITYSPSLPAVVSLLLHFSEDEAECFERACRLISCIETHKCYIDQSYLAYEASCMTFGDLSKKYCQAGHKFITSHAENAIDIFSDWLMWIFGDLPFDYVIRVFDVFLLEGNKVLYRVALALLKQYRIHVDSDVQDLQTDIQCFVKNIAHHISVGKLLEKAFSIRLFSHKEMWLLQMANRKALSKSGITVMQPRQPAYMSVDMANFSSEIVTAQEMRVVWSWIPSRFSLYPPVLLFSTMEHGYSLQRFYSQCEGSEPTVLLIKTTANEVCGAFLSTDWSERRKCCGQVATFFGTGECFVFTVRPEMERYEWVVVKKPEMGMAAPPSPRSRPRSYSHGSRLAPPLHHPSSPQLSSAPSSPSQLSNFLAVPIEAAPARLSPFLSVRHFQLPSKTASMFMSGNNQGIIIGGGGGQALNIDADLNIGRTEHCETFDNPPLCEENFHIQHLEVWGCQDF</sequence>
<dbReference type="Pfam" id="PF00566">
    <property type="entry name" value="RabGAP-TBC"/>
    <property type="match status" value="1"/>
</dbReference>
<organism evidence="12 13">
    <name type="scientific">Pelobates cultripes</name>
    <name type="common">Western spadefoot toad</name>
    <dbReference type="NCBI Taxonomy" id="61616"/>
    <lineage>
        <taxon>Eukaryota</taxon>
        <taxon>Metazoa</taxon>
        <taxon>Chordata</taxon>
        <taxon>Craniata</taxon>
        <taxon>Vertebrata</taxon>
        <taxon>Euteleostomi</taxon>
        <taxon>Amphibia</taxon>
        <taxon>Batrachia</taxon>
        <taxon>Anura</taxon>
        <taxon>Pelobatoidea</taxon>
        <taxon>Pelobatidae</taxon>
        <taxon>Pelobates</taxon>
    </lineage>
</organism>
<evidence type="ECO:0000256" key="3">
    <source>
        <dbReference type="ARBA" id="ARBA00011546"/>
    </source>
</evidence>
<dbReference type="InterPro" id="IPR000195">
    <property type="entry name" value="Rab-GAP-TBC_dom"/>
</dbReference>
<evidence type="ECO:0000256" key="10">
    <source>
        <dbReference type="SAM" id="MobiDB-lite"/>
    </source>
</evidence>
<name>A0AAD1S3K8_PELCU</name>
<dbReference type="PROSITE" id="PS51886">
    <property type="entry name" value="TLDC"/>
    <property type="match status" value="1"/>
</dbReference>
<feature type="region of interest" description="Disordered" evidence="10">
    <location>
        <begin position="20"/>
        <end position="42"/>
    </location>
</feature>
<dbReference type="PANTHER" id="PTHR23354">
    <property type="entry name" value="NUCLEOLAR PROTEIN 7/ESTROGEN RECEPTOR COACTIVATOR-RELATED"/>
    <property type="match status" value="1"/>
</dbReference>
<dbReference type="PANTHER" id="PTHR23354:SF124">
    <property type="entry name" value="TBC1 DOMAIN FAMILY MEMBER 24"/>
    <property type="match status" value="1"/>
</dbReference>
<keyword evidence="6" id="KW-0472">Membrane</keyword>
<dbReference type="InterPro" id="IPR006571">
    <property type="entry name" value="TLDc_dom"/>
</dbReference>
<reference evidence="12" key="1">
    <citation type="submission" date="2022-03" db="EMBL/GenBank/DDBJ databases">
        <authorList>
            <person name="Alioto T."/>
            <person name="Alioto T."/>
            <person name="Gomez Garrido J."/>
        </authorList>
    </citation>
    <scope>NUCLEOTIDE SEQUENCE</scope>
</reference>
<comment type="subunit">
    <text evidence="3">Interacts with ARF6.</text>
</comment>
<dbReference type="Gene3D" id="1.10.472.80">
    <property type="entry name" value="Ypt/Rab-GAP domain of gyp1p, domain 3"/>
    <property type="match status" value="1"/>
</dbReference>
<evidence type="ECO:0000256" key="4">
    <source>
        <dbReference type="ARBA" id="ARBA00014206"/>
    </source>
</evidence>
<evidence type="ECO:0000256" key="7">
    <source>
        <dbReference type="ARBA" id="ARBA00023329"/>
    </source>
</evidence>
<evidence type="ECO:0000256" key="1">
    <source>
        <dbReference type="ARBA" id="ARBA00004156"/>
    </source>
</evidence>
<dbReference type="GO" id="GO:0012505">
    <property type="term" value="C:endomembrane system"/>
    <property type="evidence" value="ECO:0007669"/>
    <property type="project" value="UniProtKB-SubCell"/>
</dbReference>
<accession>A0AAD1S3K8</accession>
<evidence type="ECO:0000256" key="8">
    <source>
        <dbReference type="ARBA" id="ARBA00034103"/>
    </source>
</evidence>
<keyword evidence="5" id="KW-0770">Synapse</keyword>
<dbReference type="EMBL" id="OW240916">
    <property type="protein sequence ID" value="CAH2292095.1"/>
    <property type="molecule type" value="Genomic_DNA"/>
</dbReference>
<dbReference type="SMART" id="SM00584">
    <property type="entry name" value="TLDc"/>
    <property type="match status" value="1"/>
</dbReference>
<comment type="subcellular location">
    <subcellularLocation>
        <location evidence="1">Cytoplasmic vesicle membrane</location>
    </subcellularLocation>
    <subcellularLocation>
        <location evidence="2">Endomembrane system</location>
        <topology evidence="2">Peripheral membrane protein</topology>
    </subcellularLocation>
    <subcellularLocation>
        <location evidence="8">Synapse</location>
    </subcellularLocation>
</comment>
<dbReference type="SMART" id="SM00164">
    <property type="entry name" value="TBC"/>
    <property type="match status" value="1"/>
</dbReference>
<evidence type="ECO:0000313" key="12">
    <source>
        <dbReference type="EMBL" id="CAH2292095.1"/>
    </source>
</evidence>